<reference evidence="2 3" key="1">
    <citation type="submission" date="2020-08" db="EMBL/GenBank/DDBJ databases">
        <title>Genomic Encyclopedia of Type Strains, Phase III (KMG-III): the genomes of soil and plant-associated and newly described type strains.</title>
        <authorList>
            <person name="Whitman W."/>
        </authorList>
    </citation>
    <scope>NUCLEOTIDE SEQUENCE [LARGE SCALE GENOMIC DNA]</scope>
    <source>
        <strain evidence="2 3">CECT 8960</strain>
    </source>
</reference>
<sequence>MRRIGSSALAFGLALSVLTVAPAAAAPRPAERQAAAAASGFTPVSPKRVLDTRIGGGPVGPAGTVTIDLSAAVPASVTAVALNVTGTGPTTATFVTAYPAGTARPTASNLNLVTGETRANLATVAVGADRKVVLYNNTGSVHLLADLTGYYAADAPGRFSAASPNRVMDTRTQVEFRPPGPFGPDTVETLDLSGKVPASATAVTFTLTGTAATTSTFVTAWPSGTPRPTASNLNLAAGATTPNQVVVALGADRKVDLYNKNGDTHLIIDLAGFYTPDYGALFTPVPPKRVLDTRRSGPVGAGGSLDVGIGPLPALTTGVVLNLTGTQPTAGTYLTAWPPPEPRPTASNLNLTRGQTAASLVTVGMGDKSVRLFNNAGTVHLIADMAGYFSLPPFSCTDGCVYAWGDNGWGVLGTGSPNATAAVPALVYGLSDVVAVSDGTALKADGTVWAWGHNYAGQLGNGWSGYGAKSVFPVPVLGLADVVAIDGTLALKSDGTVWAWGDTPGGGYDVPAQVPGLTGVTAVASAPGSGYALKGDGTLWTVGTEPAQVPGLTDVRQVEVGLYNVYALTGDGTMWAWGDNRQGQTGNGTVGGVDCIDLPDAENCWFDEPAPVTGLSDVTSIGADSGHGFAVTADGRAWAWGSNYRGGLGRGLDCNACASGTPMPVALTNARTITGFQDGGYAVDADGQVWAWGNNEKHALGQTGGTQPGEYSTVPVRLAAPTGVTAVAGGFNSGFALVP</sequence>
<dbReference type="AlphaFoldDB" id="A0A7W7VHZ8"/>
<evidence type="ECO:0000256" key="1">
    <source>
        <dbReference type="SAM" id="SignalP"/>
    </source>
</evidence>
<dbReference type="Pfam" id="PF13540">
    <property type="entry name" value="RCC1_2"/>
    <property type="match status" value="2"/>
</dbReference>
<organism evidence="2 3">
    <name type="scientific">Actinophytocola algeriensis</name>
    <dbReference type="NCBI Taxonomy" id="1768010"/>
    <lineage>
        <taxon>Bacteria</taxon>
        <taxon>Bacillati</taxon>
        <taxon>Actinomycetota</taxon>
        <taxon>Actinomycetes</taxon>
        <taxon>Pseudonocardiales</taxon>
        <taxon>Pseudonocardiaceae</taxon>
    </lineage>
</organism>
<dbReference type="PRINTS" id="PR00633">
    <property type="entry name" value="RCCNDNSATION"/>
</dbReference>
<gene>
    <name evidence="2" type="ORF">FHR82_007192</name>
</gene>
<dbReference type="InterPro" id="IPR009091">
    <property type="entry name" value="RCC1/BLIP-II"/>
</dbReference>
<dbReference type="Gene3D" id="2.130.10.30">
    <property type="entry name" value="Regulator of chromosome condensation 1/beta-lactamase-inhibitor protein II"/>
    <property type="match status" value="2"/>
</dbReference>
<evidence type="ECO:0008006" key="4">
    <source>
        <dbReference type="Google" id="ProtNLM"/>
    </source>
</evidence>
<dbReference type="InterPro" id="IPR000408">
    <property type="entry name" value="Reg_chr_condens"/>
</dbReference>
<feature type="signal peptide" evidence="1">
    <location>
        <begin position="1"/>
        <end position="25"/>
    </location>
</feature>
<dbReference type="SUPFAM" id="SSF50985">
    <property type="entry name" value="RCC1/BLIP-II"/>
    <property type="match status" value="1"/>
</dbReference>
<dbReference type="PANTHER" id="PTHR45982">
    <property type="entry name" value="REGULATOR OF CHROMOSOME CONDENSATION"/>
    <property type="match status" value="1"/>
</dbReference>
<proteinExistence type="predicted"/>
<comment type="caution">
    <text evidence="2">The sequence shown here is derived from an EMBL/GenBank/DDBJ whole genome shotgun (WGS) entry which is preliminary data.</text>
</comment>
<dbReference type="RefSeq" id="WP_184814944.1">
    <property type="nucleotide sequence ID" value="NZ_JACHJQ010000008.1"/>
</dbReference>
<keyword evidence="3" id="KW-1185">Reference proteome</keyword>
<protein>
    <recommendedName>
        <fullName evidence="4">Alpha-tubulin suppressor-like RCC1 family protein</fullName>
    </recommendedName>
</protein>
<feature type="chain" id="PRO_5039241704" description="Alpha-tubulin suppressor-like RCC1 family protein" evidence="1">
    <location>
        <begin position="26"/>
        <end position="739"/>
    </location>
</feature>
<accession>A0A7W7VHZ8</accession>
<name>A0A7W7VHZ8_9PSEU</name>
<dbReference type="GO" id="GO:0005737">
    <property type="term" value="C:cytoplasm"/>
    <property type="evidence" value="ECO:0007669"/>
    <property type="project" value="TreeGrafter"/>
</dbReference>
<keyword evidence="1" id="KW-0732">Signal</keyword>
<dbReference type="Pfam" id="PF00415">
    <property type="entry name" value="RCC1"/>
    <property type="match status" value="3"/>
</dbReference>
<dbReference type="Proteomes" id="UP000520767">
    <property type="component" value="Unassembled WGS sequence"/>
</dbReference>
<dbReference type="PROSITE" id="PS50012">
    <property type="entry name" value="RCC1_3"/>
    <property type="match status" value="3"/>
</dbReference>
<evidence type="ECO:0000313" key="2">
    <source>
        <dbReference type="EMBL" id="MBB4910933.1"/>
    </source>
</evidence>
<evidence type="ECO:0000313" key="3">
    <source>
        <dbReference type="Proteomes" id="UP000520767"/>
    </source>
</evidence>
<dbReference type="PANTHER" id="PTHR45982:SF1">
    <property type="entry name" value="REGULATOR OF CHROMOSOME CONDENSATION"/>
    <property type="match status" value="1"/>
</dbReference>
<dbReference type="EMBL" id="JACHJQ010000008">
    <property type="protein sequence ID" value="MBB4910933.1"/>
    <property type="molecule type" value="Genomic_DNA"/>
</dbReference>
<dbReference type="GO" id="GO:0005085">
    <property type="term" value="F:guanyl-nucleotide exchange factor activity"/>
    <property type="evidence" value="ECO:0007669"/>
    <property type="project" value="TreeGrafter"/>
</dbReference>
<dbReference type="InterPro" id="IPR051553">
    <property type="entry name" value="Ran_GTPase-activating"/>
</dbReference>